<dbReference type="AlphaFoldDB" id="A0A7R8CQ11"/>
<proteinExistence type="predicted"/>
<evidence type="ECO:0000313" key="2">
    <source>
        <dbReference type="Proteomes" id="UP000675881"/>
    </source>
</evidence>
<sequence length="221" mass="25650">MKESELLDATMVVDLVFPSVIAADKSDDLTYFQDKRFRSKRNMLSVKNGLLFWRDKIRCPKEITYPIPSRTPHQSCYNGENDSVSTGAFYSRIALIPWCVERRHLSFWSLVKYEFDLTQCSLMNRRASKLIGFKTRTTYAEQNITCTKFYKTGHITRDLASRFAKWYDHIDMIQNKSSKAATEINSEGKDVNIVSENVVEEVEEKKIKSSETVKSSYYKST</sequence>
<name>A0A7R8CQ11_LEPSM</name>
<evidence type="ECO:0000313" key="1">
    <source>
        <dbReference type="EMBL" id="CAF2844101.1"/>
    </source>
</evidence>
<keyword evidence="2" id="KW-1185">Reference proteome</keyword>
<protein>
    <submittedName>
        <fullName evidence="1">(salmon louse) hypothetical protein</fullName>
    </submittedName>
</protein>
<organism evidence="1 2">
    <name type="scientific">Lepeophtheirus salmonis</name>
    <name type="common">Salmon louse</name>
    <name type="synonym">Caligus salmonis</name>
    <dbReference type="NCBI Taxonomy" id="72036"/>
    <lineage>
        <taxon>Eukaryota</taxon>
        <taxon>Metazoa</taxon>
        <taxon>Ecdysozoa</taxon>
        <taxon>Arthropoda</taxon>
        <taxon>Crustacea</taxon>
        <taxon>Multicrustacea</taxon>
        <taxon>Hexanauplia</taxon>
        <taxon>Copepoda</taxon>
        <taxon>Siphonostomatoida</taxon>
        <taxon>Caligidae</taxon>
        <taxon>Lepeophtheirus</taxon>
    </lineage>
</organism>
<dbReference type="EMBL" id="HG994593">
    <property type="protein sequence ID" value="CAF2844101.1"/>
    <property type="molecule type" value="Genomic_DNA"/>
</dbReference>
<accession>A0A7R8CQ11</accession>
<reference evidence="1" key="1">
    <citation type="submission" date="2021-02" db="EMBL/GenBank/DDBJ databases">
        <authorList>
            <person name="Bekaert M."/>
        </authorList>
    </citation>
    <scope>NUCLEOTIDE SEQUENCE</scope>
    <source>
        <strain evidence="1">IoA-00</strain>
    </source>
</reference>
<dbReference type="Proteomes" id="UP000675881">
    <property type="component" value="Chromosome 14"/>
</dbReference>
<gene>
    <name evidence="1" type="ORF">LSAA_5499</name>
</gene>